<dbReference type="Proteomes" id="UP000094622">
    <property type="component" value="Unassembled WGS sequence"/>
</dbReference>
<sequence length="43" mass="4847">MAEHGSAMDYAEHEKTYNLFIGLVKWGSIHVIAILILMAIFLV</sequence>
<accession>A0A1E3GX87</accession>
<gene>
    <name evidence="3" type="ORF">A6302_04143</name>
</gene>
<dbReference type="PATRIC" id="fig|1439726.3.peg.4379"/>
<keyword evidence="1" id="KW-1133">Transmembrane helix</keyword>
<keyword evidence="1" id="KW-0472">Membrane</keyword>
<dbReference type="SUPFAM" id="SSF81469">
    <property type="entry name" value="Bacterial aa3 type cytochrome c oxidase subunit IV"/>
    <property type="match status" value="1"/>
</dbReference>
<feature type="domain" description="Cytochrome c oxidase subunit IV bacterial aa3 type" evidence="2">
    <location>
        <begin position="5"/>
        <end position="42"/>
    </location>
</feature>
<reference evidence="3 4" key="1">
    <citation type="submission" date="2016-07" db="EMBL/GenBank/DDBJ databases">
        <title>Draft Genome Sequence of Methylobrevis pamukkalensis PK2.</title>
        <authorList>
            <person name="Vasilenko O.V."/>
            <person name="Doronina N.V."/>
            <person name="Shmareva M.N."/>
            <person name="Tarlachkov S.V."/>
            <person name="Mustakhimov I."/>
            <person name="Trotsenko Y.A."/>
        </authorList>
    </citation>
    <scope>NUCLEOTIDE SEQUENCE [LARGE SCALE GENOMIC DNA]</scope>
    <source>
        <strain evidence="3 4">PK2</strain>
    </source>
</reference>
<name>A0A1E3GX87_9HYPH</name>
<evidence type="ECO:0000259" key="2">
    <source>
        <dbReference type="Pfam" id="PF07835"/>
    </source>
</evidence>
<dbReference type="EMBL" id="MCRJ01000160">
    <property type="protein sequence ID" value="ODN68555.1"/>
    <property type="molecule type" value="Genomic_DNA"/>
</dbReference>
<evidence type="ECO:0000313" key="4">
    <source>
        <dbReference type="Proteomes" id="UP000094622"/>
    </source>
</evidence>
<dbReference type="InterPro" id="IPR012422">
    <property type="entry name" value="Cyt_c_oxidase_su4_bac-aa3"/>
</dbReference>
<dbReference type="OrthoDB" id="9812071at2"/>
<comment type="caution">
    <text evidence="3">The sequence shown here is derived from an EMBL/GenBank/DDBJ whole genome shotgun (WGS) entry which is preliminary data.</text>
</comment>
<dbReference type="Pfam" id="PF07835">
    <property type="entry name" value="COX4_pro_2"/>
    <property type="match status" value="1"/>
</dbReference>
<evidence type="ECO:0000256" key="1">
    <source>
        <dbReference type="SAM" id="Phobius"/>
    </source>
</evidence>
<evidence type="ECO:0000313" key="3">
    <source>
        <dbReference type="EMBL" id="ODN68555.1"/>
    </source>
</evidence>
<dbReference type="InterPro" id="IPR036596">
    <property type="entry name" value="Cyt-C_aa3_sf"/>
</dbReference>
<protein>
    <submittedName>
        <fullName evidence="3">Bacterial aa3 type cytochrome c oxidase subunit IV</fullName>
    </submittedName>
</protein>
<dbReference type="AlphaFoldDB" id="A0A1E3GX87"/>
<dbReference type="Gene3D" id="1.20.5.160">
    <property type="entry name" value="Bacterial aa3 type cytochrome c oxidase subunit IV"/>
    <property type="match status" value="1"/>
</dbReference>
<keyword evidence="4" id="KW-1185">Reference proteome</keyword>
<feature type="transmembrane region" description="Helical" evidence="1">
    <location>
        <begin position="20"/>
        <end position="42"/>
    </location>
</feature>
<organism evidence="3 4">
    <name type="scientific">Methylobrevis pamukkalensis</name>
    <dbReference type="NCBI Taxonomy" id="1439726"/>
    <lineage>
        <taxon>Bacteria</taxon>
        <taxon>Pseudomonadati</taxon>
        <taxon>Pseudomonadota</taxon>
        <taxon>Alphaproteobacteria</taxon>
        <taxon>Hyphomicrobiales</taxon>
        <taxon>Pleomorphomonadaceae</taxon>
        <taxon>Methylobrevis</taxon>
    </lineage>
</organism>
<proteinExistence type="predicted"/>
<keyword evidence="1" id="KW-0812">Transmembrane</keyword>